<dbReference type="SMART" id="SM00493">
    <property type="entry name" value="TOPRIM"/>
    <property type="match status" value="1"/>
</dbReference>
<dbReference type="EMBL" id="CP017269">
    <property type="protein sequence ID" value="AOT68291.1"/>
    <property type="molecule type" value="Genomic_DNA"/>
</dbReference>
<dbReference type="InterPro" id="IPR006171">
    <property type="entry name" value="TOPRIM_dom"/>
</dbReference>
<comment type="similarity">
    <text evidence="2 10">Belongs to the type IA topoisomerase family.</text>
</comment>
<dbReference type="RefSeq" id="WP_069973844.1">
    <property type="nucleotide sequence ID" value="NZ_CP017269.1"/>
</dbReference>
<comment type="function">
    <text evidence="10">Releases the supercoiling and torsional tension of DNA, which is introduced during the DNA replication and transcription, by transiently cleaving and rejoining one strand of the DNA duplex. Introduces a single-strand break via transesterification at a target site in duplex DNA. The scissile phosphodiester is attacked by the catalytic tyrosine of the enzyme, resulting in the formation of a DNA-(5'-phosphotyrosyl)-enzyme intermediate and the expulsion of a 3'-OH DNA strand. The free DNA strand then undergoes passage around the unbroken strand, thus removing DNA supercoils. Finally, in the religation step, the DNA 3'-OH attacks the covalent intermediate to expel the active-site tyrosine and restore the DNA phosphodiester backbone.</text>
</comment>
<dbReference type="PANTHER" id="PTHR42785">
    <property type="entry name" value="DNA TOPOISOMERASE, TYPE IA, CORE"/>
    <property type="match status" value="1"/>
</dbReference>
<evidence type="ECO:0000259" key="12">
    <source>
        <dbReference type="PROSITE" id="PS52039"/>
    </source>
</evidence>
<dbReference type="InterPro" id="IPR023406">
    <property type="entry name" value="Topo_IA_AS"/>
</dbReference>
<dbReference type="InterPro" id="IPR034149">
    <property type="entry name" value="TOPRIM_TopoI"/>
</dbReference>
<dbReference type="InterPro" id="IPR005733">
    <property type="entry name" value="TopoI_bac-type"/>
</dbReference>
<dbReference type="GO" id="GO:0008270">
    <property type="term" value="F:zinc ion binding"/>
    <property type="evidence" value="ECO:0007669"/>
    <property type="project" value="UniProtKB-KW"/>
</dbReference>
<reference evidence="13 14" key="1">
    <citation type="submission" date="2016-09" db="EMBL/GenBank/DDBJ databases">
        <title>Genomic analysis reveals versatility of anaerobic energy metabolism of Geosporobacter ferrireducens IRF9 of phylum Firmicutes.</title>
        <authorList>
            <person name="Kim S.-J."/>
        </authorList>
    </citation>
    <scope>NUCLEOTIDE SEQUENCE [LARGE SCALE GENOMIC DNA]</scope>
    <source>
        <strain evidence="13 14">IRF9</strain>
    </source>
</reference>
<dbReference type="KEGG" id="gfe:Gferi_01020"/>
<comment type="subunit">
    <text evidence="10">Monomer.</text>
</comment>
<evidence type="ECO:0000313" key="13">
    <source>
        <dbReference type="EMBL" id="AOT68291.1"/>
    </source>
</evidence>
<dbReference type="Gene3D" id="1.10.460.10">
    <property type="entry name" value="Topoisomerase I, domain 2"/>
    <property type="match status" value="1"/>
</dbReference>
<dbReference type="PROSITE" id="PS00396">
    <property type="entry name" value="TOPO_IA_1"/>
    <property type="match status" value="1"/>
</dbReference>
<dbReference type="GO" id="GO:0003917">
    <property type="term" value="F:DNA topoisomerase type I (single strand cut, ATP-independent) activity"/>
    <property type="evidence" value="ECO:0007669"/>
    <property type="project" value="UniProtKB-UniRule"/>
</dbReference>
<dbReference type="InterPro" id="IPR013497">
    <property type="entry name" value="Topo_IA_cen"/>
</dbReference>
<evidence type="ECO:0000256" key="10">
    <source>
        <dbReference type="HAMAP-Rule" id="MF_00952"/>
    </source>
</evidence>
<dbReference type="EC" id="5.6.2.1" evidence="10"/>
<protein>
    <recommendedName>
        <fullName evidence="10">DNA topoisomerase 1</fullName>
        <ecNumber evidence="10">5.6.2.1</ecNumber>
    </recommendedName>
    <alternativeName>
        <fullName evidence="10">DNA topoisomerase I</fullName>
    </alternativeName>
</protein>
<feature type="domain" description="Toprim" evidence="11">
    <location>
        <begin position="3"/>
        <end position="113"/>
    </location>
</feature>
<name>A0A1D8GBK7_9FIRM</name>
<evidence type="ECO:0000259" key="11">
    <source>
        <dbReference type="PROSITE" id="PS50880"/>
    </source>
</evidence>
<dbReference type="Gene3D" id="2.70.20.10">
    <property type="entry name" value="Topoisomerase I, domain 3"/>
    <property type="match status" value="1"/>
</dbReference>
<dbReference type="InterPro" id="IPR028612">
    <property type="entry name" value="Topoisom_1_IA"/>
</dbReference>
<dbReference type="HAMAP" id="MF_00952">
    <property type="entry name" value="Topoisom_1_prok"/>
    <property type="match status" value="1"/>
</dbReference>
<evidence type="ECO:0000256" key="9">
    <source>
        <dbReference type="ARBA" id="ARBA00023235"/>
    </source>
</evidence>
<dbReference type="SUPFAM" id="SSF56712">
    <property type="entry name" value="Prokaryotic type I DNA topoisomerase"/>
    <property type="match status" value="1"/>
</dbReference>
<dbReference type="Pfam" id="PF01751">
    <property type="entry name" value="Toprim"/>
    <property type="match status" value="1"/>
</dbReference>
<dbReference type="OrthoDB" id="9804262at2"/>
<evidence type="ECO:0000256" key="1">
    <source>
        <dbReference type="ARBA" id="ARBA00000213"/>
    </source>
</evidence>
<comment type="catalytic activity">
    <reaction evidence="1 10">
        <text>ATP-independent breakage of single-stranded DNA, followed by passage and rejoining.</text>
        <dbReference type="EC" id="5.6.2.1"/>
    </reaction>
</comment>
<feature type="region of interest" description="Interaction with DNA" evidence="10">
    <location>
        <begin position="163"/>
        <end position="168"/>
    </location>
</feature>
<dbReference type="PROSITE" id="PS50880">
    <property type="entry name" value="TOPRIM"/>
    <property type="match status" value="1"/>
</dbReference>
<feature type="site" description="Interaction with DNA" evidence="10">
    <location>
        <position position="33"/>
    </location>
</feature>
<evidence type="ECO:0000313" key="14">
    <source>
        <dbReference type="Proteomes" id="UP000095743"/>
    </source>
</evidence>
<feature type="site" description="Interaction with DNA" evidence="10">
    <location>
        <position position="487"/>
    </location>
</feature>
<keyword evidence="5" id="KW-0862">Zinc</keyword>
<feature type="site" description="Interaction with DNA" evidence="10">
    <location>
        <position position="155"/>
    </location>
</feature>
<dbReference type="InterPro" id="IPR013824">
    <property type="entry name" value="Topo_IA_cen_sub1"/>
</dbReference>
<proteinExistence type="inferred from homology"/>
<evidence type="ECO:0000256" key="8">
    <source>
        <dbReference type="ARBA" id="ARBA00023125"/>
    </source>
</evidence>
<evidence type="ECO:0000256" key="5">
    <source>
        <dbReference type="ARBA" id="ARBA00022833"/>
    </source>
</evidence>
<sequence>MAKSLVIVESPAKAKTIGKFLGKNYKVVASVGHVRDLPKSKMGIDIENKFEPHYITIRGKGSIIQELKKEGKKAKKILLATDPDREGEAISWHLAHILSVDETEKCRIEFHEITETAIKNAVKKPRTIDKNLVDAQQARRVLDRLVGYSISPLLWRKIRKGLSAGRVQSVATKLICDREKEIEKFIPQEYWSILVTLSDQENQEAFDAKFYGNAEGKLELNNKGEVDEILNKIASRPYTVTDVKQREKKRNPYPPFITSSLQQEAANRLGYSTKKTMMIAQQLYEGIDLEDEGSVGLVTYIRTDSTRISEEVKKSTKEYILKHFSEAYLSKEEKEFKASKDAQDAHEAIRPTSIEREPDRIRASLSNEQYQLYKLIWERFLASQMSAAVYDTYSVEIQNGDYIFKASGSKLVFDGFLKVYTYASVSDNKIPAVIANQVLSQKEIVPKQHFTQPPPRFTEATLVKELEDKGIGRPSTYAPIISTILSRGYVEKESKAFKPTELGVIVNDLLEEYFKDIVDEYFTAELEKQLDQIEEAKLDWIKVIDDFYNSFAPSLQHAEEEIEKIELVEEVTDEICEECGKNMVIKYGKFGKFLACSGYPECQHTRPLVHKIGVACPKCGGDLLERRSKKGRLFYGCGSFPKCNFMLWNKPVDEKCPECTALLAEKTTKKGTFIQCTNKECKYKRAVEKDE</sequence>
<dbReference type="SUPFAM" id="SSF57783">
    <property type="entry name" value="Zinc beta-ribbon"/>
    <property type="match status" value="2"/>
</dbReference>
<keyword evidence="8 10" id="KW-0238">DNA-binding</keyword>
<keyword evidence="6" id="KW-0460">Magnesium</keyword>
<keyword evidence="9 10" id="KW-0413">Isomerase</keyword>
<dbReference type="InterPro" id="IPR000380">
    <property type="entry name" value="Topo_IA"/>
</dbReference>
<dbReference type="CDD" id="cd03363">
    <property type="entry name" value="TOPRIM_TopoIA_TopoI"/>
    <property type="match status" value="1"/>
</dbReference>
<feature type="active site" description="O-(5'-phospho-DNA)-tyrosine intermediate" evidence="10">
    <location>
        <position position="300"/>
    </location>
</feature>
<feature type="site" description="Interaction with DNA" evidence="10">
    <location>
        <position position="148"/>
    </location>
</feature>
<dbReference type="AlphaFoldDB" id="A0A1D8GBK7"/>
<dbReference type="PROSITE" id="PS52039">
    <property type="entry name" value="TOPO_IA_2"/>
    <property type="match status" value="1"/>
</dbReference>
<dbReference type="CDD" id="cd00186">
    <property type="entry name" value="TOP1Ac"/>
    <property type="match status" value="1"/>
</dbReference>
<dbReference type="GO" id="GO:0003677">
    <property type="term" value="F:DNA binding"/>
    <property type="evidence" value="ECO:0007669"/>
    <property type="project" value="UniProtKB-KW"/>
</dbReference>
<dbReference type="SMART" id="SM00437">
    <property type="entry name" value="TOP1Ac"/>
    <property type="match status" value="1"/>
</dbReference>
<dbReference type="InterPro" id="IPR003601">
    <property type="entry name" value="Topo_IA_2"/>
</dbReference>
<dbReference type="InterPro" id="IPR013826">
    <property type="entry name" value="Topo_IA_cen_sub3"/>
</dbReference>
<feature type="domain" description="Topo IA-type catalytic" evidence="12">
    <location>
        <begin position="129"/>
        <end position="555"/>
    </location>
</feature>
<accession>A0A1D8GBK7</accession>
<dbReference type="InterPro" id="IPR013498">
    <property type="entry name" value="Topo_IA_Znf"/>
</dbReference>
<feature type="site" description="Interaction with DNA" evidence="10">
    <location>
        <position position="139"/>
    </location>
</feature>
<dbReference type="SMART" id="SM00436">
    <property type="entry name" value="TOP1Bc"/>
    <property type="match status" value="1"/>
</dbReference>
<feature type="site" description="Interaction with DNA" evidence="10">
    <location>
        <position position="140"/>
    </location>
</feature>
<evidence type="ECO:0000256" key="4">
    <source>
        <dbReference type="ARBA" id="ARBA00022771"/>
    </source>
</evidence>
<feature type="site" description="Interaction with DNA" evidence="10">
    <location>
        <position position="302"/>
    </location>
</feature>
<gene>
    <name evidence="10" type="primary">topA</name>
    <name evidence="13" type="ORF">Gferi_01020</name>
</gene>
<dbReference type="Gene3D" id="3.40.50.140">
    <property type="match status" value="1"/>
</dbReference>
<keyword evidence="4" id="KW-0863">Zinc-finger</keyword>
<dbReference type="Gene3D" id="3.30.65.10">
    <property type="entry name" value="Bacterial Topoisomerase I, domain 1"/>
    <property type="match status" value="2"/>
</dbReference>
<keyword evidence="14" id="KW-1185">Reference proteome</keyword>
<dbReference type="GO" id="GO:0005694">
    <property type="term" value="C:chromosome"/>
    <property type="evidence" value="ECO:0007669"/>
    <property type="project" value="InterPro"/>
</dbReference>
<dbReference type="Gene3D" id="1.10.290.10">
    <property type="entry name" value="Topoisomerase I, domain 4"/>
    <property type="match status" value="1"/>
</dbReference>
<dbReference type="InterPro" id="IPR013825">
    <property type="entry name" value="Topo_IA_cen_sub2"/>
</dbReference>
<dbReference type="STRING" id="1424294.Gferi_01020"/>
<dbReference type="NCBIfam" id="TIGR01051">
    <property type="entry name" value="topA_bact"/>
    <property type="match status" value="1"/>
</dbReference>
<keyword evidence="3" id="KW-0479">Metal-binding</keyword>
<dbReference type="Pfam" id="PF01396">
    <property type="entry name" value="Zn_ribbon_Top1"/>
    <property type="match status" value="3"/>
</dbReference>
<keyword evidence="7 10" id="KW-0799">Topoisomerase</keyword>
<evidence type="ECO:0000256" key="3">
    <source>
        <dbReference type="ARBA" id="ARBA00022723"/>
    </source>
</evidence>
<evidence type="ECO:0000256" key="2">
    <source>
        <dbReference type="ARBA" id="ARBA00009446"/>
    </source>
</evidence>
<feature type="site" description="Interaction with DNA" evidence="10">
    <location>
        <position position="143"/>
    </location>
</feature>
<organism evidence="13 14">
    <name type="scientific">Geosporobacter ferrireducens</name>
    <dbReference type="NCBI Taxonomy" id="1424294"/>
    <lineage>
        <taxon>Bacteria</taxon>
        <taxon>Bacillati</taxon>
        <taxon>Bacillota</taxon>
        <taxon>Clostridia</taxon>
        <taxon>Peptostreptococcales</taxon>
        <taxon>Thermotaleaceae</taxon>
        <taxon>Geosporobacter</taxon>
    </lineage>
</organism>
<dbReference type="PRINTS" id="PR00417">
    <property type="entry name" value="PRTPISMRASEI"/>
</dbReference>
<dbReference type="Proteomes" id="UP000095743">
    <property type="component" value="Chromosome"/>
</dbReference>
<dbReference type="PANTHER" id="PTHR42785:SF1">
    <property type="entry name" value="DNA TOPOISOMERASE"/>
    <property type="match status" value="1"/>
</dbReference>
<dbReference type="GO" id="GO:0006265">
    <property type="term" value="P:DNA topological change"/>
    <property type="evidence" value="ECO:0007669"/>
    <property type="project" value="UniProtKB-UniRule"/>
</dbReference>
<evidence type="ECO:0000256" key="7">
    <source>
        <dbReference type="ARBA" id="ARBA00023029"/>
    </source>
</evidence>
<evidence type="ECO:0000256" key="6">
    <source>
        <dbReference type="ARBA" id="ARBA00022842"/>
    </source>
</evidence>
<dbReference type="InterPro" id="IPR003602">
    <property type="entry name" value="Topo_IA_DNA-bd_dom"/>
</dbReference>
<dbReference type="InterPro" id="IPR023405">
    <property type="entry name" value="Topo_IA_core_domain"/>
</dbReference>
<dbReference type="Pfam" id="PF01131">
    <property type="entry name" value="Topoisom_bac"/>
    <property type="match status" value="1"/>
</dbReference>